<sequence length="492" mass="55816">MGADVDDYYQWNENIDNIQLGLNGTVNRAIGNIQLEFLPPNATSVLQPMDQGIIRSLKSHYRKLLVKRLVQDLEEKKRSTISLLDAVNYIHKAWSLVETKTIKNCFQHAKWRQEDFDEDDDLPLAEWINIQTDEISGSEDNAFLNFGENIATCASLTDEEIIEEVYNENKNTIDPEVDNEGSFREISTATPKRESYQLTTHGGDGLSFEAKGGLHDHPDPLEFRYRLRSYILGKNEGSLSAYGNVEVDDTPDLPIHEVNLGGRCFSTLTVINEQEQQPDVMELEGIAYDGLGNLAGYICHKLKEPTSSLTSSNQGSYSWVDHLSEGGLSKPSDDFMAEMEQLETIFNQERHWLQSDAIPDGPFKDVHGHNRQSHSDHKTILKLIARSRETGQLQPVRREVGDAPRNVRTVEHEEAVLNVFAEDDTRSIRTVSREMGLSKSSVQRVLADNRRHPYHYTRVHLLPEDYPIRREFCLCAGSVEEDRIIGLPGLQI</sequence>
<dbReference type="GO" id="GO:0003676">
    <property type="term" value="F:nucleic acid binding"/>
    <property type="evidence" value="ECO:0007669"/>
    <property type="project" value="InterPro"/>
</dbReference>
<dbReference type="PANTHER" id="PTHR47326:SF1">
    <property type="entry name" value="HTH PSQ-TYPE DOMAIN-CONTAINING PROTEIN"/>
    <property type="match status" value="1"/>
</dbReference>
<dbReference type="Proteomes" id="UP000719412">
    <property type="component" value="Unassembled WGS sequence"/>
</dbReference>
<feature type="domain" description="DDE-1" evidence="1">
    <location>
        <begin position="28"/>
        <end position="106"/>
    </location>
</feature>
<proteinExistence type="predicted"/>
<dbReference type="Pfam" id="PF03184">
    <property type="entry name" value="DDE_1"/>
    <property type="match status" value="1"/>
</dbReference>
<reference evidence="2" key="1">
    <citation type="journal article" date="2020" name="J Insects Food Feed">
        <title>The yellow mealworm (Tenebrio molitor) genome: a resource for the emerging insects as food and feed industry.</title>
        <authorList>
            <person name="Eriksson T."/>
            <person name="Andere A."/>
            <person name="Kelstrup H."/>
            <person name="Emery V."/>
            <person name="Picard C."/>
        </authorList>
    </citation>
    <scope>NUCLEOTIDE SEQUENCE</scope>
    <source>
        <strain evidence="2">Stoneville</strain>
        <tissue evidence="2">Whole head</tissue>
    </source>
</reference>
<organism evidence="2 3">
    <name type="scientific">Tenebrio molitor</name>
    <name type="common">Yellow mealworm beetle</name>
    <dbReference type="NCBI Taxonomy" id="7067"/>
    <lineage>
        <taxon>Eukaryota</taxon>
        <taxon>Metazoa</taxon>
        <taxon>Ecdysozoa</taxon>
        <taxon>Arthropoda</taxon>
        <taxon>Hexapoda</taxon>
        <taxon>Insecta</taxon>
        <taxon>Pterygota</taxon>
        <taxon>Neoptera</taxon>
        <taxon>Endopterygota</taxon>
        <taxon>Coleoptera</taxon>
        <taxon>Polyphaga</taxon>
        <taxon>Cucujiformia</taxon>
        <taxon>Tenebrionidae</taxon>
        <taxon>Tenebrio</taxon>
    </lineage>
</organism>
<protein>
    <recommendedName>
        <fullName evidence="1">DDE-1 domain-containing protein</fullName>
    </recommendedName>
</protein>
<dbReference type="EMBL" id="JABDTM020022705">
    <property type="protein sequence ID" value="KAH0815723.1"/>
    <property type="molecule type" value="Genomic_DNA"/>
</dbReference>
<dbReference type="PANTHER" id="PTHR47326">
    <property type="entry name" value="TRANSPOSABLE ELEMENT TC3 TRANSPOSASE-LIKE PROTEIN"/>
    <property type="match status" value="1"/>
</dbReference>
<accession>A0A8J6LDD0</accession>
<name>A0A8J6LDD0_TENMO</name>
<evidence type="ECO:0000313" key="3">
    <source>
        <dbReference type="Proteomes" id="UP000719412"/>
    </source>
</evidence>
<dbReference type="InterPro" id="IPR004875">
    <property type="entry name" value="DDE_SF_endonuclease_dom"/>
</dbReference>
<gene>
    <name evidence="2" type="ORF">GEV33_007068</name>
</gene>
<evidence type="ECO:0000259" key="1">
    <source>
        <dbReference type="Pfam" id="PF03184"/>
    </source>
</evidence>
<evidence type="ECO:0000313" key="2">
    <source>
        <dbReference type="EMBL" id="KAH0815723.1"/>
    </source>
</evidence>
<comment type="caution">
    <text evidence="2">The sequence shown here is derived from an EMBL/GenBank/DDBJ whole genome shotgun (WGS) entry which is preliminary data.</text>
</comment>
<reference evidence="2" key="2">
    <citation type="submission" date="2021-08" db="EMBL/GenBank/DDBJ databases">
        <authorList>
            <person name="Eriksson T."/>
        </authorList>
    </citation>
    <scope>NUCLEOTIDE SEQUENCE</scope>
    <source>
        <strain evidence="2">Stoneville</strain>
        <tissue evidence="2">Whole head</tissue>
    </source>
</reference>
<keyword evidence="3" id="KW-1185">Reference proteome</keyword>
<dbReference type="AlphaFoldDB" id="A0A8J6LDD0"/>